<organism evidence="12 13">
    <name type="scientific">Azospira inquinata</name>
    <dbReference type="NCBI Taxonomy" id="2785627"/>
    <lineage>
        <taxon>Bacteria</taxon>
        <taxon>Pseudomonadati</taxon>
        <taxon>Pseudomonadota</taxon>
        <taxon>Betaproteobacteria</taxon>
        <taxon>Rhodocyclales</taxon>
        <taxon>Rhodocyclaceae</taxon>
        <taxon>Azospira</taxon>
    </lineage>
</organism>
<accession>A0A975SN79</accession>
<dbReference type="GO" id="GO:0009236">
    <property type="term" value="P:cobalamin biosynthetic process"/>
    <property type="evidence" value="ECO:0007669"/>
    <property type="project" value="UniProtKB-KW"/>
</dbReference>
<dbReference type="Pfam" id="PF00590">
    <property type="entry name" value="TP_methylase"/>
    <property type="match status" value="1"/>
</dbReference>
<evidence type="ECO:0000313" key="13">
    <source>
        <dbReference type="Proteomes" id="UP000683428"/>
    </source>
</evidence>
<protein>
    <recommendedName>
        <fullName evidence="2">uroporphyrinogen-III C-methyltransferase</fullName>
        <ecNumber evidence="2">2.1.1.107</ecNumber>
    </recommendedName>
</protein>
<evidence type="ECO:0000256" key="2">
    <source>
        <dbReference type="ARBA" id="ARBA00012162"/>
    </source>
</evidence>
<keyword evidence="4 10" id="KW-0489">Methyltransferase</keyword>
<dbReference type="FunFam" id="3.30.950.10:FF:000001">
    <property type="entry name" value="Siroheme synthase"/>
    <property type="match status" value="1"/>
</dbReference>
<evidence type="ECO:0000256" key="10">
    <source>
        <dbReference type="RuleBase" id="RU003960"/>
    </source>
</evidence>
<dbReference type="GO" id="GO:0032259">
    <property type="term" value="P:methylation"/>
    <property type="evidence" value="ECO:0007669"/>
    <property type="project" value="UniProtKB-KW"/>
</dbReference>
<dbReference type="InterPro" id="IPR000878">
    <property type="entry name" value="4pyrrol_Mease"/>
</dbReference>
<dbReference type="GO" id="GO:0004851">
    <property type="term" value="F:uroporphyrin-III C-methyltransferase activity"/>
    <property type="evidence" value="ECO:0007669"/>
    <property type="project" value="UniProtKB-EC"/>
</dbReference>
<dbReference type="EC" id="2.1.1.107" evidence="2"/>
<gene>
    <name evidence="12" type="primary">cobA</name>
    <name evidence="12" type="ORF">Azoinq_02180</name>
</gene>
<comment type="pathway">
    <text evidence="8">Porphyrin-containing compound metabolism; siroheme biosynthesis; precorrin-2 from uroporphyrinogen III: step 1/1.</text>
</comment>
<evidence type="ECO:0000259" key="11">
    <source>
        <dbReference type="Pfam" id="PF00590"/>
    </source>
</evidence>
<dbReference type="InterPro" id="IPR050161">
    <property type="entry name" value="Siro_Cobalamin_biosynth"/>
</dbReference>
<evidence type="ECO:0000256" key="4">
    <source>
        <dbReference type="ARBA" id="ARBA00022603"/>
    </source>
</evidence>
<dbReference type="AlphaFoldDB" id="A0A975SN79"/>
<keyword evidence="6" id="KW-0949">S-adenosyl-L-methionine</keyword>
<dbReference type="EMBL" id="CP064782">
    <property type="protein sequence ID" value="QWT49447.1"/>
    <property type="molecule type" value="Genomic_DNA"/>
</dbReference>
<keyword evidence="7" id="KW-0627">Porphyrin biosynthesis</keyword>
<reference evidence="12" key="1">
    <citation type="submission" date="2020-11" db="EMBL/GenBank/DDBJ databases">
        <title>Azospira inquinata sp. nov.</title>
        <authorList>
            <person name="Moe W.M."/>
            <person name="Mikes M.C."/>
        </authorList>
    </citation>
    <scope>NUCLEOTIDE SEQUENCE</scope>
    <source>
        <strain evidence="12">Azo-3</strain>
    </source>
</reference>
<proteinExistence type="inferred from homology"/>
<dbReference type="NCBIfam" id="NF004790">
    <property type="entry name" value="PRK06136.1"/>
    <property type="match status" value="1"/>
</dbReference>
<sequence>MRDTPPWRNLDGCTPRSGAPKNTLGRVYLVGSGPGDPELLTVKAVRLLAEAEAVVFDHLVGDAITALIPASARRIYAGKEAGRHTLPQRDINQVLIDLAREGLRVVRLKGGDPSIFGRVGEEMEALAAAGIPYDIVPGITAAAGAAAYTGFPLTHRDHAQTLVLTTGHRQDGSINLDWEALARPGQTLVIYMGLGALPEICDGLIHHGLPPSTPASVIQQASTPEQRYVTATLATLAARVAKAGLQPPSLIVVGEVVALQQTLAQLGSGGETAASPAQSSLGGIPVTQELAGLVASL</sequence>
<evidence type="ECO:0000256" key="6">
    <source>
        <dbReference type="ARBA" id="ARBA00022691"/>
    </source>
</evidence>
<comment type="similarity">
    <text evidence="1 10">Belongs to the precorrin methyltransferase family.</text>
</comment>
<dbReference type="CDD" id="cd11642">
    <property type="entry name" value="SUMT"/>
    <property type="match status" value="1"/>
</dbReference>
<dbReference type="InterPro" id="IPR006366">
    <property type="entry name" value="CobA/CysG_C"/>
</dbReference>
<keyword evidence="3" id="KW-0169">Cobalamin biosynthesis</keyword>
<name>A0A975SN79_9RHOO</name>
<keyword evidence="5 10" id="KW-0808">Transferase</keyword>
<comment type="pathway">
    <text evidence="9">Cofactor biosynthesis; adenosylcobalamin biosynthesis; precorrin-2 from uroporphyrinogen III: step 1/1.</text>
</comment>
<evidence type="ECO:0000256" key="8">
    <source>
        <dbReference type="ARBA" id="ARBA00025705"/>
    </source>
</evidence>
<dbReference type="GO" id="GO:0019354">
    <property type="term" value="P:siroheme biosynthetic process"/>
    <property type="evidence" value="ECO:0007669"/>
    <property type="project" value="InterPro"/>
</dbReference>
<evidence type="ECO:0000256" key="3">
    <source>
        <dbReference type="ARBA" id="ARBA00022573"/>
    </source>
</evidence>
<dbReference type="KEGG" id="aiq:Azoinq_02180"/>
<dbReference type="FunFam" id="3.40.1010.10:FF:000001">
    <property type="entry name" value="Siroheme synthase"/>
    <property type="match status" value="1"/>
</dbReference>
<evidence type="ECO:0000256" key="5">
    <source>
        <dbReference type="ARBA" id="ARBA00022679"/>
    </source>
</evidence>
<dbReference type="PROSITE" id="PS00839">
    <property type="entry name" value="SUMT_1"/>
    <property type="match status" value="1"/>
</dbReference>
<dbReference type="PANTHER" id="PTHR45790:SF3">
    <property type="entry name" value="S-ADENOSYL-L-METHIONINE-DEPENDENT UROPORPHYRINOGEN III METHYLTRANSFERASE, CHLOROPLASTIC"/>
    <property type="match status" value="1"/>
</dbReference>
<dbReference type="InterPro" id="IPR003043">
    <property type="entry name" value="Uropor_MeTrfase_CS"/>
</dbReference>
<evidence type="ECO:0000256" key="7">
    <source>
        <dbReference type="ARBA" id="ARBA00023244"/>
    </source>
</evidence>
<evidence type="ECO:0000256" key="9">
    <source>
        <dbReference type="ARBA" id="ARBA00060548"/>
    </source>
</evidence>
<dbReference type="PROSITE" id="PS00840">
    <property type="entry name" value="SUMT_2"/>
    <property type="match status" value="1"/>
</dbReference>
<evidence type="ECO:0000256" key="1">
    <source>
        <dbReference type="ARBA" id="ARBA00005879"/>
    </source>
</evidence>
<dbReference type="NCBIfam" id="TIGR01469">
    <property type="entry name" value="cobA_cysG_Cterm"/>
    <property type="match status" value="1"/>
</dbReference>
<keyword evidence="13" id="KW-1185">Reference proteome</keyword>
<dbReference type="Proteomes" id="UP000683428">
    <property type="component" value="Chromosome"/>
</dbReference>
<feature type="domain" description="Tetrapyrrole methylase" evidence="11">
    <location>
        <begin position="26"/>
        <end position="236"/>
    </location>
</feature>
<evidence type="ECO:0000313" key="12">
    <source>
        <dbReference type="EMBL" id="QWT49447.1"/>
    </source>
</evidence>
<dbReference type="PANTHER" id="PTHR45790">
    <property type="entry name" value="SIROHEME SYNTHASE-RELATED"/>
    <property type="match status" value="1"/>
</dbReference>